<organism evidence="6 7">
    <name type="scientific">Anaerovibrio slackiae</name>
    <dbReference type="NCBI Taxonomy" id="2652309"/>
    <lineage>
        <taxon>Bacteria</taxon>
        <taxon>Bacillati</taxon>
        <taxon>Bacillota</taxon>
        <taxon>Negativicutes</taxon>
        <taxon>Selenomonadales</taxon>
        <taxon>Selenomonadaceae</taxon>
        <taxon>Anaerovibrio</taxon>
    </lineage>
</organism>
<dbReference type="GO" id="GO:0046872">
    <property type="term" value="F:metal ion binding"/>
    <property type="evidence" value="ECO:0007669"/>
    <property type="project" value="UniProtKB-KW"/>
</dbReference>
<dbReference type="GO" id="GO:0003824">
    <property type="term" value="F:catalytic activity"/>
    <property type="evidence" value="ECO:0007669"/>
    <property type="project" value="InterPro"/>
</dbReference>
<dbReference type="Proteomes" id="UP000433181">
    <property type="component" value="Unassembled WGS sequence"/>
</dbReference>
<evidence type="ECO:0000256" key="2">
    <source>
        <dbReference type="ARBA" id="ARBA00022723"/>
    </source>
</evidence>
<dbReference type="CDD" id="cd01335">
    <property type="entry name" value="Radical_SAM"/>
    <property type="match status" value="1"/>
</dbReference>
<dbReference type="PROSITE" id="PS51918">
    <property type="entry name" value="RADICAL_SAM"/>
    <property type="match status" value="1"/>
</dbReference>
<dbReference type="InterPro" id="IPR050377">
    <property type="entry name" value="Radical_SAM_PqqE_MftC-like"/>
</dbReference>
<evidence type="ECO:0000256" key="4">
    <source>
        <dbReference type="ARBA" id="ARBA00023014"/>
    </source>
</evidence>
<keyword evidence="4" id="KW-0411">Iron-sulfur</keyword>
<keyword evidence="1" id="KW-0949">S-adenosyl-L-methionine</keyword>
<dbReference type="GO" id="GO:0051536">
    <property type="term" value="F:iron-sulfur cluster binding"/>
    <property type="evidence" value="ECO:0007669"/>
    <property type="project" value="UniProtKB-KW"/>
</dbReference>
<evidence type="ECO:0000256" key="1">
    <source>
        <dbReference type="ARBA" id="ARBA00022691"/>
    </source>
</evidence>
<dbReference type="SFLD" id="SFLDS00029">
    <property type="entry name" value="Radical_SAM"/>
    <property type="match status" value="1"/>
</dbReference>
<dbReference type="SFLD" id="SFLDG01111">
    <property type="entry name" value="Uncharacterised_Radical_SAM_Su"/>
    <property type="match status" value="1"/>
</dbReference>
<reference evidence="6 7" key="1">
    <citation type="submission" date="2019-08" db="EMBL/GenBank/DDBJ databases">
        <title>In-depth cultivation of the pig gut microbiome towards novel bacterial diversity and tailored functional studies.</title>
        <authorList>
            <person name="Wylensek D."/>
            <person name="Hitch T.C.A."/>
            <person name="Clavel T."/>
        </authorList>
    </citation>
    <scope>NUCLEOTIDE SEQUENCE [LARGE SCALE GENOMIC DNA]</scope>
    <source>
        <strain evidence="6 7">WCA-693-APC-5D-A</strain>
    </source>
</reference>
<evidence type="ECO:0000313" key="6">
    <source>
        <dbReference type="EMBL" id="MSU07987.1"/>
    </source>
</evidence>
<keyword evidence="7" id="KW-1185">Reference proteome</keyword>
<proteinExistence type="predicted"/>
<keyword evidence="3" id="KW-0408">Iron</keyword>
<keyword evidence="2" id="KW-0479">Metal-binding</keyword>
<dbReference type="SUPFAM" id="SSF102114">
    <property type="entry name" value="Radical SAM enzymes"/>
    <property type="match status" value="1"/>
</dbReference>
<dbReference type="RefSeq" id="WP_154406216.1">
    <property type="nucleotide sequence ID" value="NZ_JAQXJM010000178.1"/>
</dbReference>
<protein>
    <submittedName>
        <fullName evidence="6">Radical SAM protein</fullName>
    </submittedName>
</protein>
<dbReference type="InterPro" id="IPR013785">
    <property type="entry name" value="Aldolase_TIM"/>
</dbReference>
<feature type="domain" description="Radical SAM core" evidence="5">
    <location>
        <begin position="23"/>
        <end position="219"/>
    </location>
</feature>
<comment type="caution">
    <text evidence="6">The sequence shown here is derived from an EMBL/GenBank/DDBJ whole genome shotgun (WGS) entry which is preliminary data.</text>
</comment>
<dbReference type="InterPro" id="IPR058240">
    <property type="entry name" value="rSAM_sf"/>
</dbReference>
<dbReference type="EMBL" id="VUNR01000004">
    <property type="protein sequence ID" value="MSU07987.1"/>
    <property type="molecule type" value="Genomic_DNA"/>
</dbReference>
<evidence type="ECO:0000256" key="3">
    <source>
        <dbReference type="ARBA" id="ARBA00023004"/>
    </source>
</evidence>
<dbReference type="PANTHER" id="PTHR11228:SF34">
    <property type="entry name" value="TUNGSTEN-CONTAINING ALDEHYDE FERREDOXIN OXIDOREDUCTASE COFACTOR MODIFYING PROTEIN"/>
    <property type="match status" value="1"/>
</dbReference>
<dbReference type="AlphaFoldDB" id="A0A6I2UB85"/>
<dbReference type="InterPro" id="IPR007197">
    <property type="entry name" value="rSAM"/>
</dbReference>
<dbReference type="PANTHER" id="PTHR11228">
    <property type="entry name" value="RADICAL SAM DOMAIN PROTEIN"/>
    <property type="match status" value="1"/>
</dbReference>
<dbReference type="GeneID" id="96777902"/>
<accession>A0A6I2UB85</accession>
<dbReference type="InterPro" id="IPR023821">
    <property type="entry name" value="rSAM_TatD-assoc"/>
</dbReference>
<sequence>MLVYAVHEGGRYVQVADSLKEQPEGKRGFYVNITNQCNCACTFCLRTMKHMAEESTLWLKQEPSVDEVKEELDKLPWDMAKEIVFCGFGEPTMRLDVLLELMAYVRQKHLDMPIRLNTNGLADLAYGRSVAGDFEGLVDTISISLNASNAERYLELTRAKYGIGAFEAMLKFAMDCKEHIPNVVLTVVEKVEDQAEIEACRKLCQEKGLQLRVRIYEDS</sequence>
<name>A0A6I2UB85_9FIRM</name>
<dbReference type="Gene3D" id="3.20.20.70">
    <property type="entry name" value="Aldolase class I"/>
    <property type="match status" value="1"/>
</dbReference>
<evidence type="ECO:0000313" key="7">
    <source>
        <dbReference type="Proteomes" id="UP000433181"/>
    </source>
</evidence>
<dbReference type="NCBIfam" id="TIGR04038">
    <property type="entry name" value="tatD_link_rSAM"/>
    <property type="match status" value="1"/>
</dbReference>
<evidence type="ECO:0000259" key="5">
    <source>
        <dbReference type="PROSITE" id="PS51918"/>
    </source>
</evidence>
<dbReference type="Pfam" id="PF04055">
    <property type="entry name" value="Radical_SAM"/>
    <property type="match status" value="1"/>
</dbReference>
<gene>
    <name evidence="6" type="ORF">FYJ84_03150</name>
</gene>